<dbReference type="EMBL" id="JANIBC010000001">
    <property type="protein sequence ID" value="MCQ8183903.1"/>
    <property type="molecule type" value="Genomic_DNA"/>
</dbReference>
<accession>A0A9X2RIS8</accession>
<dbReference type="RefSeq" id="WP_256617707.1">
    <property type="nucleotide sequence ID" value="NZ_JANIBC010000001.1"/>
</dbReference>
<evidence type="ECO:0000313" key="3">
    <source>
        <dbReference type="Proteomes" id="UP001142610"/>
    </source>
</evidence>
<organism evidence="2 3">
    <name type="scientific">Parvularcula maris</name>
    <dbReference type="NCBI Taxonomy" id="2965077"/>
    <lineage>
        <taxon>Bacteria</taxon>
        <taxon>Pseudomonadati</taxon>
        <taxon>Pseudomonadota</taxon>
        <taxon>Alphaproteobacteria</taxon>
        <taxon>Parvularculales</taxon>
        <taxon>Parvularculaceae</taxon>
        <taxon>Parvularcula</taxon>
    </lineage>
</organism>
<feature type="domain" description="VOC" evidence="1">
    <location>
        <begin position="6"/>
        <end position="124"/>
    </location>
</feature>
<dbReference type="AlphaFoldDB" id="A0A9X2RIS8"/>
<dbReference type="SUPFAM" id="SSF54593">
    <property type="entry name" value="Glyoxalase/Bleomycin resistance protein/Dihydroxybiphenyl dioxygenase"/>
    <property type="match status" value="1"/>
</dbReference>
<reference evidence="2" key="1">
    <citation type="submission" date="2022-07" db="EMBL/GenBank/DDBJ databases">
        <title>Parvularcula maris sp. nov., an algicidal bacterium isolated from seawater.</title>
        <authorList>
            <person name="Li F."/>
        </authorList>
    </citation>
    <scope>NUCLEOTIDE SEQUENCE</scope>
    <source>
        <strain evidence="2">BGMRC 0090</strain>
    </source>
</reference>
<name>A0A9X2RIS8_9PROT</name>
<dbReference type="Pfam" id="PF00903">
    <property type="entry name" value="Glyoxalase"/>
    <property type="match status" value="1"/>
</dbReference>
<comment type="caution">
    <text evidence="2">The sequence shown here is derived from an EMBL/GenBank/DDBJ whole genome shotgun (WGS) entry which is preliminary data.</text>
</comment>
<evidence type="ECO:0000313" key="2">
    <source>
        <dbReference type="EMBL" id="MCQ8183903.1"/>
    </source>
</evidence>
<dbReference type="PANTHER" id="PTHR33993:SF5">
    <property type="entry name" value="GLYOXALASE"/>
    <property type="match status" value="1"/>
</dbReference>
<protein>
    <submittedName>
        <fullName evidence="2">VOC family protein</fullName>
    </submittedName>
</protein>
<dbReference type="PROSITE" id="PS51819">
    <property type="entry name" value="VOC"/>
    <property type="match status" value="1"/>
</dbReference>
<dbReference type="InterPro" id="IPR037523">
    <property type="entry name" value="VOC_core"/>
</dbReference>
<dbReference type="InterPro" id="IPR052164">
    <property type="entry name" value="Anthracycline_SecMetBiosynth"/>
</dbReference>
<dbReference type="InterPro" id="IPR029068">
    <property type="entry name" value="Glyas_Bleomycin-R_OHBP_Dase"/>
</dbReference>
<dbReference type="InterPro" id="IPR004360">
    <property type="entry name" value="Glyas_Fos-R_dOase_dom"/>
</dbReference>
<dbReference type="Gene3D" id="3.10.180.10">
    <property type="entry name" value="2,3-Dihydroxybiphenyl 1,2-Dioxygenase, domain 1"/>
    <property type="match status" value="1"/>
</dbReference>
<dbReference type="Proteomes" id="UP001142610">
    <property type="component" value="Unassembled WGS sequence"/>
</dbReference>
<gene>
    <name evidence="2" type="ORF">NOG11_00735</name>
</gene>
<evidence type="ECO:0000259" key="1">
    <source>
        <dbReference type="PROSITE" id="PS51819"/>
    </source>
</evidence>
<proteinExistence type="predicted"/>
<dbReference type="PANTHER" id="PTHR33993">
    <property type="entry name" value="GLYOXALASE-RELATED"/>
    <property type="match status" value="1"/>
</dbReference>
<sequence length="134" mass="15085">MARIVGLGGVFYKAKDPEARKAWYRKHLGLHGGDGYPGVEMRWRRPDAPDHQEMSLVSFFPTDTDYLGDKGHPFMLNFVVEDIEGFASKLKAEGVEVSDIVDEGYGKFAWFSDPDGIKIEIWEPAQPMPDLPTP</sequence>
<keyword evidence="3" id="KW-1185">Reference proteome</keyword>